<dbReference type="EMBL" id="KQ982058">
    <property type="protein sequence ID" value="KYQ60584.1"/>
    <property type="molecule type" value="Genomic_DNA"/>
</dbReference>
<name>A0A151XJK1_9HYME</name>
<evidence type="ECO:0000313" key="2">
    <source>
        <dbReference type="EMBL" id="KYQ60584.1"/>
    </source>
</evidence>
<evidence type="ECO:0000256" key="1">
    <source>
        <dbReference type="SAM" id="SignalP"/>
    </source>
</evidence>
<dbReference type="STRING" id="64791.A0A151XJK1"/>
<proteinExistence type="predicted"/>
<keyword evidence="1" id="KW-0732">Signal</keyword>
<reference evidence="2 3" key="1">
    <citation type="submission" date="2015-09" db="EMBL/GenBank/DDBJ databases">
        <title>Trachymyrmex zeteki WGS genome.</title>
        <authorList>
            <person name="Nygaard S."/>
            <person name="Hu H."/>
            <person name="Boomsma J."/>
            <person name="Zhang G."/>
        </authorList>
    </citation>
    <scope>NUCLEOTIDE SEQUENCE [LARGE SCALE GENOMIC DNA]</scope>
    <source>
        <strain evidence="2">Tzet28-1</strain>
        <tissue evidence="2">Whole body</tissue>
    </source>
</reference>
<feature type="chain" id="PRO_5012700993" evidence="1">
    <location>
        <begin position="16"/>
        <end position="336"/>
    </location>
</feature>
<accession>A0A151XJK1</accession>
<organism evidence="2 3">
    <name type="scientific">Mycetomoellerius zeteki</name>
    <dbReference type="NCBI Taxonomy" id="64791"/>
    <lineage>
        <taxon>Eukaryota</taxon>
        <taxon>Metazoa</taxon>
        <taxon>Ecdysozoa</taxon>
        <taxon>Arthropoda</taxon>
        <taxon>Hexapoda</taxon>
        <taxon>Insecta</taxon>
        <taxon>Pterygota</taxon>
        <taxon>Neoptera</taxon>
        <taxon>Endopterygota</taxon>
        <taxon>Hymenoptera</taxon>
        <taxon>Apocrita</taxon>
        <taxon>Aculeata</taxon>
        <taxon>Formicoidea</taxon>
        <taxon>Formicidae</taxon>
        <taxon>Myrmicinae</taxon>
        <taxon>Mycetomoellerius</taxon>
    </lineage>
</organism>
<feature type="signal peptide" evidence="1">
    <location>
        <begin position="1"/>
        <end position="15"/>
    </location>
</feature>
<dbReference type="AlphaFoldDB" id="A0A151XJK1"/>
<protein>
    <submittedName>
        <fullName evidence="2">Uncharacterized protein</fullName>
    </submittedName>
</protein>
<keyword evidence="3" id="KW-1185">Reference proteome</keyword>
<dbReference type="Pfam" id="PF24664">
    <property type="entry name" value="Monjiviricetes_fusion"/>
    <property type="match status" value="1"/>
</dbReference>
<evidence type="ECO:0000313" key="3">
    <source>
        <dbReference type="Proteomes" id="UP000075809"/>
    </source>
</evidence>
<gene>
    <name evidence="2" type="ORF">ALC60_00357</name>
</gene>
<sequence length="336" mass="37813">MIPITFLMSFPMAAALIGYDCGSEGFNVTTLSLLDVGECSMEDIEPKEEEVYVQLMQSSDYDHTEIIQCKMEVDRTIHYCGMHSHVSLVLNGRREYIQEIGEAGCKRLHETGAIRLPNAQIDRIQQNATNLRSVILAGSVTVDGRCSGAQYTDGYGTWENVIVQASIRITLKHSEAPIKRTTGDLITPSGTHCKLTMGHCMDAEGMETFWAPLPIDHCHFDRYDILYEGLATKLSQKTGQATPTVYTVTTQDTTFALTKTSDFDICGYKLTQTEHPKLFILETQKGKTFSSRSKITVDNLDIFLYVKSKFIYVEKHVKTQLTQLYKDIMEQKCALE</sequence>
<dbReference type="Proteomes" id="UP000075809">
    <property type="component" value="Unassembled WGS sequence"/>
</dbReference>